<evidence type="ECO:0000313" key="2">
    <source>
        <dbReference type="EMBL" id="EOO00523.1"/>
    </source>
</evidence>
<proteinExistence type="predicted"/>
<dbReference type="GeneID" id="19324389"/>
<name>R8BMB5_PHAM7</name>
<evidence type="ECO:0000313" key="3">
    <source>
        <dbReference type="Proteomes" id="UP000014074"/>
    </source>
</evidence>
<feature type="chain" id="PRO_5004452132" evidence="1">
    <location>
        <begin position="19"/>
        <end position="101"/>
    </location>
</feature>
<keyword evidence="3" id="KW-1185">Reference proteome</keyword>
<organism evidence="2 3">
    <name type="scientific">Phaeoacremonium minimum (strain UCR-PA7)</name>
    <name type="common">Esca disease fungus</name>
    <name type="synonym">Togninia minima</name>
    <dbReference type="NCBI Taxonomy" id="1286976"/>
    <lineage>
        <taxon>Eukaryota</taxon>
        <taxon>Fungi</taxon>
        <taxon>Dikarya</taxon>
        <taxon>Ascomycota</taxon>
        <taxon>Pezizomycotina</taxon>
        <taxon>Sordariomycetes</taxon>
        <taxon>Sordariomycetidae</taxon>
        <taxon>Togniniales</taxon>
        <taxon>Togniniaceae</taxon>
        <taxon>Phaeoacremonium</taxon>
    </lineage>
</organism>
<dbReference type="EMBL" id="KB933072">
    <property type="protein sequence ID" value="EOO00523.1"/>
    <property type="molecule type" value="Genomic_DNA"/>
</dbReference>
<protein>
    <submittedName>
        <fullName evidence="2">Uncharacterized protein</fullName>
    </submittedName>
</protein>
<gene>
    <name evidence="2" type="ORF">UCRPA7_3986</name>
</gene>
<feature type="signal peptide" evidence="1">
    <location>
        <begin position="1"/>
        <end position="18"/>
    </location>
</feature>
<dbReference type="RefSeq" id="XP_007914732.1">
    <property type="nucleotide sequence ID" value="XM_007916541.1"/>
</dbReference>
<keyword evidence="1" id="KW-0732">Signal</keyword>
<dbReference type="HOGENOM" id="CLU_2293642_0_0_1"/>
<dbReference type="KEGG" id="tmn:UCRPA7_3986"/>
<dbReference type="AlphaFoldDB" id="R8BMB5"/>
<dbReference type="Proteomes" id="UP000014074">
    <property type="component" value="Unassembled WGS sequence"/>
</dbReference>
<reference evidence="3" key="1">
    <citation type="journal article" date="2013" name="Genome Announc.">
        <title>Draft genome sequence of the ascomycete Phaeoacremonium aleophilum strain UCR-PA7, a causal agent of the esca disease complex in grapevines.</title>
        <authorList>
            <person name="Blanco-Ulate B."/>
            <person name="Rolshausen P."/>
            <person name="Cantu D."/>
        </authorList>
    </citation>
    <scope>NUCLEOTIDE SEQUENCE [LARGE SCALE GENOMIC DNA]</scope>
    <source>
        <strain evidence="3">UCR-PA7</strain>
    </source>
</reference>
<sequence length="101" mass="11105">MRFGIILSIVATLSAAGAIPAPLKDAASMKRSVDNARALKSRDLVESLKTLAASVEAIQDEDYPHGEWYSKREEGHIADSLKTLAASVETIQEEDYEIWDE</sequence>
<accession>R8BMB5</accession>
<evidence type="ECO:0000256" key="1">
    <source>
        <dbReference type="SAM" id="SignalP"/>
    </source>
</evidence>